<dbReference type="Bgee" id="108714856">
    <property type="expression patterns" value="Expressed in zone of skin and 19 other cell types or tissues"/>
</dbReference>
<dbReference type="AlphaFoldDB" id="A0A1L8HYN0"/>
<gene>
    <name evidence="10 11" type="primary">ipo4.L</name>
</gene>
<evidence type="ECO:0000256" key="4">
    <source>
        <dbReference type="ARBA" id="ARBA00022490"/>
    </source>
</evidence>
<dbReference type="SUPFAM" id="SSF48371">
    <property type="entry name" value="ARM repeat"/>
    <property type="match status" value="2"/>
</dbReference>
<protein>
    <submittedName>
        <fullName evidence="10">Importin-4</fullName>
    </submittedName>
</protein>
<dbReference type="InterPro" id="IPR021133">
    <property type="entry name" value="HEAT_type_2"/>
</dbReference>
<evidence type="ECO:0000256" key="7">
    <source>
        <dbReference type="ARBA" id="ARBA00022990"/>
    </source>
</evidence>
<dbReference type="Pfam" id="PF25574">
    <property type="entry name" value="TPR_IMB1"/>
    <property type="match status" value="1"/>
</dbReference>
<dbReference type="Pfam" id="PF25780">
    <property type="entry name" value="TPR_IPO5"/>
    <property type="match status" value="1"/>
</dbReference>
<proteinExistence type="predicted"/>
<dbReference type="GO" id="GO:0005634">
    <property type="term" value="C:nucleus"/>
    <property type="evidence" value="ECO:0000318"/>
    <property type="project" value="GO_Central"/>
</dbReference>
<dbReference type="GO" id="GO:0006606">
    <property type="term" value="P:protein import into nucleus"/>
    <property type="evidence" value="ECO:0000318"/>
    <property type="project" value="GO_Central"/>
</dbReference>
<dbReference type="OMA" id="ANACGCV"/>
<dbReference type="GO" id="GO:0005737">
    <property type="term" value="C:cytoplasm"/>
    <property type="evidence" value="ECO:0000318"/>
    <property type="project" value="GO_Central"/>
</dbReference>
<evidence type="ECO:0000313" key="9">
    <source>
        <dbReference type="Proteomes" id="UP000186698"/>
    </source>
</evidence>
<dbReference type="PANTHER" id="PTHR10527">
    <property type="entry name" value="IMPORTIN BETA"/>
    <property type="match status" value="1"/>
</dbReference>
<evidence type="ECO:0000256" key="1">
    <source>
        <dbReference type="ARBA" id="ARBA00004123"/>
    </source>
</evidence>
<dbReference type="InterPro" id="IPR057672">
    <property type="entry name" value="TPR_IPO4/5"/>
</dbReference>
<dbReference type="GO" id="GO:0008139">
    <property type="term" value="F:nuclear localization sequence binding"/>
    <property type="evidence" value="ECO:0000318"/>
    <property type="project" value="GO_Central"/>
</dbReference>
<comment type="subcellular location">
    <subcellularLocation>
        <location evidence="2">Cytoplasm</location>
    </subcellularLocation>
    <subcellularLocation>
        <location evidence="1">Nucleus</location>
    </subcellularLocation>
</comment>
<keyword evidence="5" id="KW-0677">Repeat</keyword>
<evidence type="ECO:0000256" key="8">
    <source>
        <dbReference type="ARBA" id="ARBA00023242"/>
    </source>
</evidence>
<dbReference type="Proteomes" id="UP000186698">
    <property type="component" value="Chromosome 1L"/>
</dbReference>
<name>A0A1L8HYN0_XENLA</name>
<keyword evidence="9" id="KW-1185">Reference proteome</keyword>
<evidence type="ECO:0000256" key="2">
    <source>
        <dbReference type="ARBA" id="ARBA00004496"/>
    </source>
</evidence>
<dbReference type="CTD" id="108714856"/>
<dbReference type="STRING" id="8355.A0A1L8HYN0"/>
<keyword evidence="8" id="KW-0539">Nucleus</keyword>
<dbReference type="Xenbase" id="XB-GENE-17339742">
    <property type="gene designation" value="ipo4.L"/>
</dbReference>
<organism evidence="9 10">
    <name type="scientific">Xenopus laevis</name>
    <name type="common">African clawed frog</name>
    <dbReference type="NCBI Taxonomy" id="8355"/>
    <lineage>
        <taxon>Eukaryota</taxon>
        <taxon>Metazoa</taxon>
        <taxon>Chordata</taxon>
        <taxon>Craniata</taxon>
        <taxon>Vertebrata</taxon>
        <taxon>Euteleostomi</taxon>
        <taxon>Amphibia</taxon>
        <taxon>Batrachia</taxon>
        <taxon>Anura</taxon>
        <taxon>Pipoidea</taxon>
        <taxon>Pipidae</taxon>
        <taxon>Xenopodinae</taxon>
        <taxon>Xenopus</taxon>
        <taxon>Xenopus</taxon>
    </lineage>
</organism>
<keyword evidence="6" id="KW-0653">Protein transport</keyword>
<dbReference type="Pfam" id="PF03810">
    <property type="entry name" value="IBN_N"/>
    <property type="match status" value="1"/>
</dbReference>
<reference evidence="10" key="1">
    <citation type="submission" date="2025-08" db="UniProtKB">
        <authorList>
            <consortium name="RefSeq"/>
        </authorList>
    </citation>
    <scope>IDENTIFICATION</scope>
    <source>
        <strain evidence="10">J_2021</strain>
        <tissue evidence="10">Erythrocytes</tissue>
    </source>
</reference>
<dbReference type="OrthoDB" id="7862313at2759"/>
<dbReference type="InterPro" id="IPR011989">
    <property type="entry name" value="ARM-like"/>
</dbReference>
<keyword evidence="4" id="KW-0963">Cytoplasm</keyword>
<accession>A0A1L8HYN0</accession>
<dbReference type="InterPro" id="IPR016024">
    <property type="entry name" value="ARM-type_fold"/>
</dbReference>
<evidence type="ECO:0000313" key="11">
    <source>
        <dbReference type="Xenbase" id="XB-GENE-17339742"/>
    </source>
</evidence>
<dbReference type="PROSITE" id="PS50166">
    <property type="entry name" value="IMPORTIN_B_NT"/>
    <property type="match status" value="1"/>
</dbReference>
<dbReference type="GO" id="GO:0031267">
    <property type="term" value="F:small GTPase binding"/>
    <property type="evidence" value="ECO:0007669"/>
    <property type="project" value="InterPro"/>
</dbReference>
<evidence type="ECO:0000256" key="3">
    <source>
        <dbReference type="ARBA" id="ARBA00022448"/>
    </source>
</evidence>
<dbReference type="GO" id="GO:0061608">
    <property type="term" value="F:nuclear import signal receptor activity"/>
    <property type="evidence" value="ECO:0000318"/>
    <property type="project" value="GO_Central"/>
</dbReference>
<evidence type="ECO:0000313" key="10">
    <source>
        <dbReference type="RefSeq" id="XP_018114829.1"/>
    </source>
</evidence>
<dbReference type="InterPro" id="IPR040122">
    <property type="entry name" value="Importin_beta"/>
</dbReference>
<dbReference type="InterPro" id="IPR001494">
    <property type="entry name" value="Importin-beta_N"/>
</dbReference>
<dbReference type="InterPro" id="IPR058584">
    <property type="entry name" value="IMB1_TNPO1-like_TPR"/>
</dbReference>
<dbReference type="RefSeq" id="XP_018114829.1">
    <property type="nucleotide sequence ID" value="XM_018259340.2"/>
</dbReference>
<dbReference type="InterPro" id="IPR000357">
    <property type="entry name" value="HEAT"/>
</dbReference>
<dbReference type="Pfam" id="PF02985">
    <property type="entry name" value="HEAT"/>
    <property type="match status" value="1"/>
</dbReference>
<evidence type="ECO:0000256" key="5">
    <source>
        <dbReference type="ARBA" id="ARBA00022737"/>
    </source>
</evidence>
<dbReference type="GeneID" id="108714856"/>
<dbReference type="SMART" id="SM00913">
    <property type="entry name" value="IBN_N"/>
    <property type="match status" value="1"/>
</dbReference>
<dbReference type="Gene3D" id="1.25.10.10">
    <property type="entry name" value="Leucine-rich Repeat Variant"/>
    <property type="match status" value="1"/>
</dbReference>
<dbReference type="AGR" id="Xenbase:XB-GENE-17339742"/>
<dbReference type="PROSITE" id="PS50077">
    <property type="entry name" value="HEAT_REPEAT"/>
    <property type="match status" value="2"/>
</dbReference>
<dbReference type="PaxDb" id="8355-A0A1L8HYN0"/>
<evidence type="ECO:0000256" key="6">
    <source>
        <dbReference type="ARBA" id="ARBA00022927"/>
    </source>
</evidence>
<sequence>MAQILETILTSLLQPDNAVIQQATAQLKEAFKDPQIIPALFEILRGSQELQIRQFAAVLLRRRLNKHWKAVQPEQQHNLKIIVLESIQREPEHKVRYALAQLIAVILKNERLEHWPEFIKFVLQLSHSDVPDQKQVGILVLWCSLHLKASLFQPHVHDLLGLFKQTLSDLNNGPLIYYTVQSLTCILPYIVGNETNLLRPFIPKILAAIRQLILVNQVQACEAMEFFDVLMEDEVPVIVHYIADTVQFCLEMAVNTSLSDELRVKALSCIMCLIKLKSKSIIKQKLLPQILNSLFPIMCAAPPAGEMDKEDQEEEDDDIEDSVETPKEYAMQVIDMLALHLPPEKLFKELSPLMEPCLLSSNPYPRKAGLMCLAVLSEGCSDFICDKHLQPMLSLVCQSLSDDNQVVRNAALYALGQFSEHLQPDITNYSDTVLPLLLEYFSRVDPSNTAHLTKVFYALGNFVENLDGKIEAYLPTLMERILTFLRASDSNRVKELSVSCLGSIANGAKELLLPYFPSVMECLKIHLVQTAEEGRPVQIQCLDTLGILARTLGKDTFQPLAEDCCLLGLGLCDRIDDPDLRQCAYSLFAALSEVMKDSISAHLEKMTTLMLLSLKSKEGVVLHYNENRTFLLFDDEEDEEDAEIEDEEEDEEDPDIEGYTIVNSYVDEKECACLALGDIAYNASASFFPYLDPCFQEVFKHIEDLHENVRRSAYSALGKFVLSMNIVCQNNPSETNTAALFCLLSHVMPSYLQGAMKDKEAAVVMEILEALSEVLKEMKGQCMSDAKQLEEICMVIKAVLLSKTACQDCEAEDEDDEQQAELVCRLIENAGEGIPLLATAVGGATFAPYFGEFLPLLLNKTKSSCTSAEKSFAGGILAESAEALGPAVVQFVPRIFPALLSLARDQHEEVRRNAIFGLGVLAEHGGPVMHQHYPKLLSLLSSVFCSEQKRQVLDNVCGAVSRMMLAHPDGVPIEQVFPVMISSLPLRDDLEENSAVFKCVAYIYERVPQQVIAQLKDLTKTFAHVLGTKEIKPDTEETIIHLLRNMVQLFPQDLHAALVTLPEEASAKLKAVIGSA</sequence>
<keyword evidence="7" id="KW-0007">Acetylation</keyword>
<dbReference type="KEGG" id="xla:108714856"/>
<keyword evidence="3" id="KW-0813">Transport</keyword>